<evidence type="ECO:0000256" key="1">
    <source>
        <dbReference type="SAM" id="Phobius"/>
    </source>
</evidence>
<dbReference type="EMBL" id="KB097143">
    <property type="protein sequence ID" value="ESN98687.1"/>
    <property type="molecule type" value="Genomic_DNA"/>
</dbReference>
<dbReference type="GeneID" id="20199451"/>
<dbReference type="EnsemblMetazoa" id="HelroT162141">
    <property type="protein sequence ID" value="HelroP162141"/>
    <property type="gene ID" value="HelroG162141"/>
</dbReference>
<dbReference type="RefSeq" id="XP_009022678.1">
    <property type="nucleotide sequence ID" value="XM_009024430.1"/>
</dbReference>
<reference evidence="4" key="1">
    <citation type="submission" date="2012-12" db="EMBL/GenBank/DDBJ databases">
        <authorList>
            <person name="Hellsten U."/>
            <person name="Grimwood J."/>
            <person name="Chapman J.A."/>
            <person name="Shapiro H."/>
            <person name="Aerts A."/>
            <person name="Otillar R.P."/>
            <person name="Terry A.Y."/>
            <person name="Boore J.L."/>
            <person name="Simakov O."/>
            <person name="Marletaz F."/>
            <person name="Cho S.-J."/>
            <person name="Edsinger-Gonzales E."/>
            <person name="Havlak P."/>
            <person name="Kuo D.-H."/>
            <person name="Larsson T."/>
            <person name="Lv J."/>
            <person name="Arendt D."/>
            <person name="Savage R."/>
            <person name="Osoegawa K."/>
            <person name="de Jong P."/>
            <person name="Lindberg D.R."/>
            <person name="Seaver E.C."/>
            <person name="Weisblat D.A."/>
            <person name="Putnam N.H."/>
            <person name="Grigoriev I.V."/>
            <person name="Rokhsar D.S."/>
        </authorList>
    </citation>
    <scope>NUCLEOTIDE SEQUENCE</scope>
</reference>
<proteinExistence type="predicted"/>
<dbReference type="CTD" id="20199451"/>
<keyword evidence="1" id="KW-0812">Transmembrane</keyword>
<keyword evidence="4" id="KW-1185">Reference proteome</keyword>
<accession>T1ESA1</accession>
<evidence type="ECO:0000313" key="4">
    <source>
        <dbReference type="Proteomes" id="UP000015101"/>
    </source>
</evidence>
<feature type="transmembrane region" description="Helical" evidence="1">
    <location>
        <begin position="6"/>
        <end position="33"/>
    </location>
</feature>
<keyword evidence="1" id="KW-1133">Transmembrane helix</keyword>
<dbReference type="STRING" id="6412.T1ESA1"/>
<dbReference type="FunCoup" id="T1ESA1">
    <property type="interactions" value="2"/>
</dbReference>
<dbReference type="InParanoid" id="T1ESA1"/>
<dbReference type="KEGG" id="hro:HELRODRAFT_162141"/>
<evidence type="ECO:0000313" key="2">
    <source>
        <dbReference type="EMBL" id="ESN98687.1"/>
    </source>
</evidence>
<protein>
    <submittedName>
        <fullName evidence="2 3">Uncharacterized protein</fullName>
    </submittedName>
</protein>
<reference evidence="3" key="3">
    <citation type="submission" date="2015-06" db="UniProtKB">
        <authorList>
            <consortium name="EnsemblMetazoa"/>
        </authorList>
    </citation>
    <scope>IDENTIFICATION</scope>
</reference>
<feature type="transmembrane region" description="Helical" evidence="1">
    <location>
        <begin position="45"/>
        <end position="69"/>
    </location>
</feature>
<name>T1ESA1_HELRO</name>
<evidence type="ECO:0000313" key="3">
    <source>
        <dbReference type="EnsemblMetazoa" id="HelroP162141"/>
    </source>
</evidence>
<dbReference type="Proteomes" id="UP000015101">
    <property type="component" value="Unassembled WGS sequence"/>
</dbReference>
<gene>
    <name evidence="3" type="primary">20199451</name>
    <name evidence="2" type="ORF">HELRODRAFT_162141</name>
</gene>
<dbReference type="AlphaFoldDB" id="T1ESA1"/>
<reference evidence="2 4" key="2">
    <citation type="journal article" date="2013" name="Nature">
        <title>Insights into bilaterian evolution from three spiralian genomes.</title>
        <authorList>
            <person name="Simakov O."/>
            <person name="Marletaz F."/>
            <person name="Cho S.J."/>
            <person name="Edsinger-Gonzales E."/>
            <person name="Havlak P."/>
            <person name="Hellsten U."/>
            <person name="Kuo D.H."/>
            <person name="Larsson T."/>
            <person name="Lv J."/>
            <person name="Arendt D."/>
            <person name="Savage R."/>
            <person name="Osoegawa K."/>
            <person name="de Jong P."/>
            <person name="Grimwood J."/>
            <person name="Chapman J.A."/>
            <person name="Shapiro H."/>
            <person name="Aerts A."/>
            <person name="Otillar R.P."/>
            <person name="Terry A.Y."/>
            <person name="Boore J.L."/>
            <person name="Grigoriev I.V."/>
            <person name="Lindberg D.R."/>
            <person name="Seaver E.C."/>
            <person name="Weisblat D.A."/>
            <person name="Putnam N.H."/>
            <person name="Rokhsar D.S."/>
        </authorList>
    </citation>
    <scope>NUCLEOTIDE SEQUENCE</scope>
</reference>
<sequence length="212" mass="24118">MPAGIIPIMYIELAFTVLLFVLGILLLIGINYVCIEMIYVIPESIVVAIYWILNFFLLAAALICVVSYWQELLDDLYGKERRVKYFHKMANIRSAALSGNNTPYRSGFGSKSSLMLSQGSINPAFQHLLTLKYKSSSPRIVVKLLSKAAFNILESLKTDLLTTFENFSLTSCDLRARMFNLHNFMFSGALLSDNFEEDLIENFNIRQKFSLQ</sequence>
<dbReference type="EMBL" id="AMQM01001042">
    <property type="status" value="NOT_ANNOTATED_CDS"/>
    <property type="molecule type" value="Genomic_DNA"/>
</dbReference>
<dbReference type="HOGENOM" id="CLU_1300894_0_0_1"/>
<organism evidence="3 4">
    <name type="scientific">Helobdella robusta</name>
    <name type="common">Californian leech</name>
    <dbReference type="NCBI Taxonomy" id="6412"/>
    <lineage>
        <taxon>Eukaryota</taxon>
        <taxon>Metazoa</taxon>
        <taxon>Spiralia</taxon>
        <taxon>Lophotrochozoa</taxon>
        <taxon>Annelida</taxon>
        <taxon>Clitellata</taxon>
        <taxon>Hirudinea</taxon>
        <taxon>Rhynchobdellida</taxon>
        <taxon>Glossiphoniidae</taxon>
        <taxon>Helobdella</taxon>
    </lineage>
</organism>
<keyword evidence="1" id="KW-0472">Membrane</keyword>